<accession>A0ACC3YD49</accession>
<dbReference type="Proteomes" id="UP000805649">
    <property type="component" value="Unassembled WGS sequence"/>
</dbReference>
<name>A0ACC3YD49_COLTU</name>
<protein>
    <submittedName>
        <fullName evidence="1">Ergosterol biosynthesis ERG4/ERG24 family protein</fullName>
    </submittedName>
</protein>
<comment type="caution">
    <text evidence="1">The sequence shown here is derived from an EMBL/GenBank/DDBJ whole genome shotgun (WGS) entry which is preliminary data.</text>
</comment>
<dbReference type="EMBL" id="VUJX02000014">
    <property type="protein sequence ID" value="KAL0929783.1"/>
    <property type="molecule type" value="Genomic_DNA"/>
</dbReference>
<reference evidence="1 2" key="1">
    <citation type="journal article" date="2020" name="Phytopathology">
        <title>Genome Sequence Resources of Colletotrichum truncatum, C. plurivorum, C. musicola, and C. sojae: Four Species Pathogenic to Soybean (Glycine max).</title>
        <authorList>
            <person name="Rogerio F."/>
            <person name="Boufleur T.R."/>
            <person name="Ciampi-Guillardi M."/>
            <person name="Sukno S.A."/>
            <person name="Thon M.R."/>
            <person name="Massola Junior N.S."/>
            <person name="Baroncelli R."/>
        </authorList>
    </citation>
    <scope>NUCLEOTIDE SEQUENCE [LARGE SCALE GENOMIC DNA]</scope>
    <source>
        <strain evidence="1 2">CMES1059</strain>
    </source>
</reference>
<organism evidence="1 2">
    <name type="scientific">Colletotrichum truncatum</name>
    <name type="common">Anthracnose fungus</name>
    <name type="synonym">Colletotrichum capsici</name>
    <dbReference type="NCBI Taxonomy" id="5467"/>
    <lineage>
        <taxon>Eukaryota</taxon>
        <taxon>Fungi</taxon>
        <taxon>Dikarya</taxon>
        <taxon>Ascomycota</taxon>
        <taxon>Pezizomycotina</taxon>
        <taxon>Sordariomycetes</taxon>
        <taxon>Hypocreomycetidae</taxon>
        <taxon>Glomerellales</taxon>
        <taxon>Glomerellaceae</taxon>
        <taxon>Colletotrichum</taxon>
        <taxon>Colletotrichum truncatum species complex</taxon>
    </lineage>
</organism>
<evidence type="ECO:0000313" key="2">
    <source>
        <dbReference type="Proteomes" id="UP000805649"/>
    </source>
</evidence>
<proteinExistence type="predicted"/>
<gene>
    <name evidence="1" type="ORF">CTRU02_215213</name>
</gene>
<sequence>MEGFNPGRVRTSKHTTVHPKQHANGVPKTKDEVNAPLVDGWKPGTDPKIDHSGEFEFGGPVGTTIMMVCFPILMWYMWIGAIHYNGSVPVRSPGQTWFEFAFELLNIIYESGFPHAKAWLWYWTYLVFEGACYCLLPGVWAYGKPLPHENGKQLPYYCNAYASLYFTLTVFALLHVTGIWPIYTVIDEFGPLLSVAILSAFIVSAIAYVSAIWRGKQHRMTGVFLYDFWMGAELNPRLFGILDLKMFLMWEEYGYVSAEVMFIVMAHYLYAHSCSKGEELIVTTWDIYYEKWGVMLIFWNLAGVPLSYCHCTLYLANHDPSEYRWNRVALVIFTIAYLFWYWVWDSCNSQKNRFSAMQRGKVVWRKTFPQVPWQTIHNPKVISTPAGNILVDGWYGLARKIHYTADVWFAVSWGMITGFQ</sequence>
<keyword evidence="2" id="KW-1185">Reference proteome</keyword>
<evidence type="ECO:0000313" key="1">
    <source>
        <dbReference type="EMBL" id="KAL0929783.1"/>
    </source>
</evidence>